<dbReference type="PANTHER" id="PTHR33325:SF11">
    <property type="entry name" value="COLD SHOCK DOMAIN-CONTAINING PROTEIN 4-LIKE"/>
    <property type="match status" value="1"/>
</dbReference>
<dbReference type="GeneID" id="130508637"/>
<reference evidence="4" key="1">
    <citation type="journal article" date="2019" name="Database">
        <title>The radish genome database (RadishGD): an integrated information resource for radish genomics.</title>
        <authorList>
            <person name="Yu H.J."/>
            <person name="Baek S."/>
            <person name="Lee Y.J."/>
            <person name="Cho A."/>
            <person name="Mun J.H."/>
        </authorList>
    </citation>
    <scope>NUCLEOTIDE SEQUENCE [LARGE SCALE GENOMIC DNA]</scope>
    <source>
        <strain evidence="4">cv. WK10039</strain>
    </source>
</reference>
<organism evidence="4 5">
    <name type="scientific">Raphanus sativus</name>
    <name type="common">Radish</name>
    <name type="synonym">Raphanus raphanistrum var. sativus</name>
    <dbReference type="NCBI Taxonomy" id="3726"/>
    <lineage>
        <taxon>Eukaryota</taxon>
        <taxon>Viridiplantae</taxon>
        <taxon>Streptophyta</taxon>
        <taxon>Embryophyta</taxon>
        <taxon>Tracheophyta</taxon>
        <taxon>Spermatophyta</taxon>
        <taxon>Magnoliopsida</taxon>
        <taxon>eudicotyledons</taxon>
        <taxon>Gunneridae</taxon>
        <taxon>Pentapetalae</taxon>
        <taxon>rosids</taxon>
        <taxon>malvids</taxon>
        <taxon>Brassicales</taxon>
        <taxon>Brassicaceae</taxon>
        <taxon>Brassiceae</taxon>
        <taxon>Raphanus</taxon>
    </lineage>
</organism>
<proteinExistence type="predicted"/>
<keyword evidence="1" id="KW-0862">Zinc</keyword>
<gene>
    <name evidence="5" type="primary">LOC130508637</name>
</gene>
<accession>A0A9W3D9X9</accession>
<reference evidence="5" key="2">
    <citation type="submission" date="2025-08" db="UniProtKB">
        <authorList>
            <consortium name="RefSeq"/>
        </authorList>
    </citation>
    <scope>IDENTIFICATION</scope>
    <source>
        <tissue evidence="5">Leaf</tissue>
    </source>
</reference>
<dbReference type="GO" id="GO:0003676">
    <property type="term" value="F:nucleic acid binding"/>
    <property type="evidence" value="ECO:0007669"/>
    <property type="project" value="InterPro"/>
</dbReference>
<dbReference type="Pfam" id="PF14223">
    <property type="entry name" value="Retrotran_gag_2"/>
    <property type="match status" value="1"/>
</dbReference>
<dbReference type="RefSeq" id="XP_056860213.1">
    <property type="nucleotide sequence ID" value="XM_057004233.1"/>
</dbReference>
<feature type="compositionally biased region" description="Basic and acidic residues" evidence="2">
    <location>
        <begin position="300"/>
        <end position="316"/>
    </location>
</feature>
<keyword evidence="1" id="KW-0863">Zinc-finger</keyword>
<keyword evidence="4" id="KW-1185">Reference proteome</keyword>
<dbReference type="AlphaFoldDB" id="A0A9W3D9X9"/>
<protein>
    <submittedName>
        <fullName evidence="5">Uncharacterized protein LOC130508637</fullName>
    </submittedName>
</protein>
<dbReference type="GO" id="GO:0008270">
    <property type="term" value="F:zinc ion binding"/>
    <property type="evidence" value="ECO:0007669"/>
    <property type="project" value="UniProtKB-KW"/>
</dbReference>
<dbReference type="PANTHER" id="PTHR33325">
    <property type="entry name" value="ZINC FINGER, CCHC-TYPE-RELATED"/>
    <property type="match status" value="1"/>
</dbReference>
<evidence type="ECO:0000259" key="3">
    <source>
        <dbReference type="PROSITE" id="PS50158"/>
    </source>
</evidence>
<dbReference type="OrthoDB" id="1101420at2759"/>
<evidence type="ECO:0000313" key="5">
    <source>
        <dbReference type="RefSeq" id="XP_056860213.1"/>
    </source>
</evidence>
<evidence type="ECO:0000313" key="4">
    <source>
        <dbReference type="Proteomes" id="UP000504610"/>
    </source>
</evidence>
<dbReference type="KEGG" id="rsz:130508637"/>
<feature type="domain" description="CCHC-type" evidence="3">
    <location>
        <begin position="266"/>
        <end position="280"/>
    </location>
</feature>
<feature type="region of interest" description="Disordered" evidence="2">
    <location>
        <begin position="191"/>
        <end position="233"/>
    </location>
</feature>
<dbReference type="Proteomes" id="UP000504610">
    <property type="component" value="Chromosome 2"/>
</dbReference>
<evidence type="ECO:0000256" key="1">
    <source>
        <dbReference type="PROSITE-ProRule" id="PRU00047"/>
    </source>
</evidence>
<dbReference type="PROSITE" id="PS50158">
    <property type="entry name" value="ZF_CCHC"/>
    <property type="match status" value="1"/>
</dbReference>
<feature type="region of interest" description="Disordered" evidence="2">
    <location>
        <begin position="300"/>
        <end position="329"/>
    </location>
</feature>
<dbReference type="InterPro" id="IPR001878">
    <property type="entry name" value="Znf_CCHC"/>
</dbReference>
<evidence type="ECO:0000256" key="2">
    <source>
        <dbReference type="SAM" id="MobiDB-lite"/>
    </source>
</evidence>
<keyword evidence="1" id="KW-0479">Metal-binding</keyword>
<sequence>MSKINNLEFAALNLSGDNYLQWALDTKILLRSKNLGDTITEDTEPSVKNKYQAIVIICHHLAEGLKDQYLTIEDPLELWTELKNRYDHQKTVILPKALYDWRNLRIQDYKSVEEYNSVMFKIVSKLKLCGETVTDADMLEKTFSTFHTNNMLLQQQYREKNNELLMMNSELRPPGTKALPEAHAAIEPKDETPRESYRGRMRGRGRWQGSNRGFQLRGRGFQPRGRGFQPRDHLGRCRGRGYSRGHHASHGYKSDFKTHGSTKTPCYRCGMTNHWANRCRTPQHLVKLYQESIKGKDPVANWVHHDDENDLDHENDQADYETSDLLKSG</sequence>
<feature type="compositionally biased region" description="Low complexity" evidence="2">
    <location>
        <begin position="212"/>
        <end position="228"/>
    </location>
</feature>
<name>A0A9W3D9X9_RAPSA</name>